<dbReference type="Proteomes" id="UP000821866">
    <property type="component" value="Chromosome 6"/>
</dbReference>
<comment type="caution">
    <text evidence="2">The sequence shown here is derived from an EMBL/GenBank/DDBJ whole genome shotgun (WGS) entry which is preliminary data.</text>
</comment>
<accession>A0A9J6DNK5</accession>
<name>A0A9J6DNK5_RHIMP</name>
<protein>
    <submittedName>
        <fullName evidence="2">Uncharacterized protein</fullName>
    </submittedName>
</protein>
<proteinExistence type="predicted"/>
<feature type="region of interest" description="Disordered" evidence="1">
    <location>
        <begin position="155"/>
        <end position="217"/>
    </location>
</feature>
<evidence type="ECO:0000256" key="1">
    <source>
        <dbReference type="SAM" id="MobiDB-lite"/>
    </source>
</evidence>
<reference evidence="2" key="1">
    <citation type="journal article" date="2020" name="Cell">
        <title>Large-Scale Comparative Analyses of Tick Genomes Elucidate Their Genetic Diversity and Vector Capacities.</title>
        <authorList>
            <consortium name="Tick Genome and Microbiome Consortium (TIGMIC)"/>
            <person name="Jia N."/>
            <person name="Wang J."/>
            <person name="Shi W."/>
            <person name="Du L."/>
            <person name="Sun Y."/>
            <person name="Zhan W."/>
            <person name="Jiang J.F."/>
            <person name="Wang Q."/>
            <person name="Zhang B."/>
            <person name="Ji P."/>
            <person name="Bell-Sakyi L."/>
            <person name="Cui X.M."/>
            <person name="Yuan T.T."/>
            <person name="Jiang B.G."/>
            <person name="Yang W.F."/>
            <person name="Lam T.T."/>
            <person name="Chang Q.C."/>
            <person name="Ding S.J."/>
            <person name="Wang X.J."/>
            <person name="Zhu J.G."/>
            <person name="Ruan X.D."/>
            <person name="Zhao L."/>
            <person name="Wei J.T."/>
            <person name="Ye R.Z."/>
            <person name="Que T.C."/>
            <person name="Du C.H."/>
            <person name="Zhou Y.H."/>
            <person name="Cheng J.X."/>
            <person name="Dai P.F."/>
            <person name="Guo W.B."/>
            <person name="Han X.H."/>
            <person name="Huang E.J."/>
            <person name="Li L.F."/>
            <person name="Wei W."/>
            <person name="Gao Y.C."/>
            <person name="Liu J.Z."/>
            <person name="Shao H.Z."/>
            <person name="Wang X."/>
            <person name="Wang C.C."/>
            <person name="Yang T.C."/>
            <person name="Huo Q.B."/>
            <person name="Li W."/>
            <person name="Chen H.Y."/>
            <person name="Chen S.E."/>
            <person name="Zhou L.G."/>
            <person name="Ni X.B."/>
            <person name="Tian J.H."/>
            <person name="Sheng Y."/>
            <person name="Liu T."/>
            <person name="Pan Y.S."/>
            <person name="Xia L.Y."/>
            <person name="Li J."/>
            <person name="Zhao F."/>
            <person name="Cao W.C."/>
        </authorList>
    </citation>
    <scope>NUCLEOTIDE SEQUENCE</scope>
    <source>
        <strain evidence="2">Rmic-2018</strain>
    </source>
</reference>
<feature type="compositionally biased region" description="Basic and acidic residues" evidence="1">
    <location>
        <begin position="171"/>
        <end position="184"/>
    </location>
</feature>
<feature type="region of interest" description="Disordered" evidence="1">
    <location>
        <begin position="24"/>
        <end position="51"/>
    </location>
</feature>
<organism evidence="2 3">
    <name type="scientific">Rhipicephalus microplus</name>
    <name type="common">Cattle tick</name>
    <name type="synonym">Boophilus microplus</name>
    <dbReference type="NCBI Taxonomy" id="6941"/>
    <lineage>
        <taxon>Eukaryota</taxon>
        <taxon>Metazoa</taxon>
        <taxon>Ecdysozoa</taxon>
        <taxon>Arthropoda</taxon>
        <taxon>Chelicerata</taxon>
        <taxon>Arachnida</taxon>
        <taxon>Acari</taxon>
        <taxon>Parasitiformes</taxon>
        <taxon>Ixodida</taxon>
        <taxon>Ixodoidea</taxon>
        <taxon>Ixodidae</taxon>
        <taxon>Rhipicephalinae</taxon>
        <taxon>Rhipicephalus</taxon>
        <taxon>Boophilus</taxon>
    </lineage>
</organism>
<sequence>MDVGRRRLNRLSETFSALLQLPKSRESRRKLRPRCSRRLQTGARSRRTGRDRRIERALVTPSSRSASRLLKRKSLSHPHTRSFLALVKTKLRLAVLQLYPRFVRQRGRRSGLSCIACVSWMESNVGTPASSPTSWMRRMRRAPRVVGGKQVLRRERTKHASTTYKARRRGSRMEAVIRRGDRALRRSRARSGGVADEARRSSPSPRERVAEPGSVAA</sequence>
<feature type="compositionally biased region" description="Basic and acidic residues" evidence="1">
    <location>
        <begin position="196"/>
        <end position="210"/>
    </location>
</feature>
<dbReference type="AlphaFoldDB" id="A0A9J6DNK5"/>
<keyword evidence="3" id="KW-1185">Reference proteome</keyword>
<evidence type="ECO:0000313" key="2">
    <source>
        <dbReference type="EMBL" id="KAH8023579.1"/>
    </source>
</evidence>
<reference evidence="2" key="2">
    <citation type="submission" date="2021-09" db="EMBL/GenBank/DDBJ databases">
        <authorList>
            <person name="Jia N."/>
            <person name="Wang J."/>
            <person name="Shi W."/>
            <person name="Du L."/>
            <person name="Sun Y."/>
            <person name="Zhan W."/>
            <person name="Jiang J."/>
            <person name="Wang Q."/>
            <person name="Zhang B."/>
            <person name="Ji P."/>
            <person name="Sakyi L.B."/>
            <person name="Cui X."/>
            <person name="Yuan T."/>
            <person name="Jiang B."/>
            <person name="Yang W."/>
            <person name="Lam T.T.-Y."/>
            <person name="Chang Q."/>
            <person name="Ding S."/>
            <person name="Wang X."/>
            <person name="Zhu J."/>
            <person name="Ruan X."/>
            <person name="Zhao L."/>
            <person name="Wei J."/>
            <person name="Que T."/>
            <person name="Du C."/>
            <person name="Cheng J."/>
            <person name="Dai P."/>
            <person name="Han X."/>
            <person name="Huang E."/>
            <person name="Gao Y."/>
            <person name="Liu J."/>
            <person name="Shao H."/>
            <person name="Ye R."/>
            <person name="Li L."/>
            <person name="Wei W."/>
            <person name="Wang X."/>
            <person name="Wang C."/>
            <person name="Huo Q."/>
            <person name="Li W."/>
            <person name="Guo W."/>
            <person name="Chen H."/>
            <person name="Chen S."/>
            <person name="Zhou L."/>
            <person name="Zhou L."/>
            <person name="Ni X."/>
            <person name="Tian J."/>
            <person name="Zhou Y."/>
            <person name="Sheng Y."/>
            <person name="Liu T."/>
            <person name="Pan Y."/>
            <person name="Xia L."/>
            <person name="Li J."/>
            <person name="Zhao F."/>
            <person name="Cao W."/>
        </authorList>
    </citation>
    <scope>NUCLEOTIDE SEQUENCE</scope>
    <source>
        <strain evidence="2">Rmic-2018</strain>
        <tissue evidence="2">Larvae</tissue>
    </source>
</reference>
<gene>
    <name evidence="2" type="ORF">HPB51_014828</name>
</gene>
<feature type="compositionally biased region" description="Basic residues" evidence="1">
    <location>
        <begin position="155"/>
        <end position="170"/>
    </location>
</feature>
<evidence type="ECO:0000313" key="3">
    <source>
        <dbReference type="Proteomes" id="UP000821866"/>
    </source>
</evidence>
<dbReference type="EMBL" id="JABSTU010000008">
    <property type="protein sequence ID" value="KAH8023579.1"/>
    <property type="molecule type" value="Genomic_DNA"/>
</dbReference>
<feature type="compositionally biased region" description="Basic residues" evidence="1">
    <location>
        <begin position="26"/>
        <end position="37"/>
    </location>
</feature>